<evidence type="ECO:0000313" key="4">
    <source>
        <dbReference type="Proteomes" id="UP000193067"/>
    </source>
</evidence>
<dbReference type="AlphaFoldDB" id="A0A1Y2J6I5"/>
<sequence>MPLLSHCLPPTQAPTRPFRGGGDKLQTPVVMAQVAALAVVFGPQLRWLHRVLRTLFDGGFGNVADDNGTALVRVLGRDDRDDDAGLTIASVGHRLGRLLGDDDWAIHLGEPAAEPVSAHVVLTANLAFAPHNVLRIVILALVLAFIAVHARVHVLVGFANGPAHRPDIAIVHQQWTYHERFRHFDFDRDRTNKLANVWLKHKLAW</sequence>
<evidence type="ECO:0000313" key="3">
    <source>
        <dbReference type="EMBL" id="OSD07832.1"/>
    </source>
</evidence>
<keyword evidence="2" id="KW-0812">Transmembrane</keyword>
<keyword evidence="4" id="KW-1185">Reference proteome</keyword>
<dbReference type="OrthoDB" id="10666849at2759"/>
<organism evidence="3 4">
    <name type="scientific">Trametes coccinea (strain BRFM310)</name>
    <name type="common">Pycnoporus coccineus</name>
    <dbReference type="NCBI Taxonomy" id="1353009"/>
    <lineage>
        <taxon>Eukaryota</taxon>
        <taxon>Fungi</taxon>
        <taxon>Dikarya</taxon>
        <taxon>Basidiomycota</taxon>
        <taxon>Agaricomycotina</taxon>
        <taxon>Agaricomycetes</taxon>
        <taxon>Polyporales</taxon>
        <taxon>Polyporaceae</taxon>
        <taxon>Trametes</taxon>
    </lineage>
</organism>
<dbReference type="Proteomes" id="UP000193067">
    <property type="component" value="Unassembled WGS sequence"/>
</dbReference>
<evidence type="ECO:0000256" key="1">
    <source>
        <dbReference type="SAM" id="MobiDB-lite"/>
    </source>
</evidence>
<evidence type="ECO:0000256" key="2">
    <source>
        <dbReference type="SAM" id="Phobius"/>
    </source>
</evidence>
<protein>
    <submittedName>
        <fullName evidence="3">Uncharacterized protein</fullName>
    </submittedName>
</protein>
<dbReference type="EMBL" id="KZ084087">
    <property type="protein sequence ID" value="OSD07832.1"/>
    <property type="molecule type" value="Genomic_DNA"/>
</dbReference>
<accession>A0A1Y2J6I5</accession>
<reference evidence="3 4" key="1">
    <citation type="journal article" date="2015" name="Biotechnol. Biofuels">
        <title>Enhanced degradation of softwood versus hardwood by the white-rot fungus Pycnoporus coccineus.</title>
        <authorList>
            <person name="Couturier M."/>
            <person name="Navarro D."/>
            <person name="Chevret D."/>
            <person name="Henrissat B."/>
            <person name="Piumi F."/>
            <person name="Ruiz-Duenas F.J."/>
            <person name="Martinez A.T."/>
            <person name="Grigoriev I.V."/>
            <person name="Riley R."/>
            <person name="Lipzen A."/>
            <person name="Berrin J.G."/>
            <person name="Master E.R."/>
            <person name="Rosso M.N."/>
        </authorList>
    </citation>
    <scope>NUCLEOTIDE SEQUENCE [LARGE SCALE GENOMIC DNA]</scope>
    <source>
        <strain evidence="3 4">BRFM310</strain>
    </source>
</reference>
<gene>
    <name evidence="3" type="ORF">PYCCODRAFT_1463127</name>
</gene>
<feature type="transmembrane region" description="Helical" evidence="2">
    <location>
        <begin position="133"/>
        <end position="152"/>
    </location>
</feature>
<proteinExistence type="predicted"/>
<name>A0A1Y2J6I5_TRAC3</name>
<feature type="region of interest" description="Disordered" evidence="1">
    <location>
        <begin position="1"/>
        <end position="21"/>
    </location>
</feature>
<keyword evidence="2" id="KW-1133">Transmembrane helix</keyword>
<keyword evidence="2" id="KW-0472">Membrane</keyword>